<dbReference type="PANTHER" id="PTHR42795">
    <property type="entry name" value="ALANINE DEHYDROGENASE"/>
    <property type="match status" value="1"/>
</dbReference>
<evidence type="ECO:0000259" key="9">
    <source>
        <dbReference type="SMART" id="SM01002"/>
    </source>
</evidence>
<dbReference type="FunFam" id="3.40.50.720:FF:000049">
    <property type="entry name" value="Alanine dehydrogenase"/>
    <property type="match status" value="1"/>
</dbReference>
<keyword evidence="4 5" id="KW-0520">NAD</keyword>
<dbReference type="GO" id="GO:0005886">
    <property type="term" value="C:plasma membrane"/>
    <property type="evidence" value="ECO:0007669"/>
    <property type="project" value="TreeGrafter"/>
</dbReference>
<feature type="active site" description="Proton donor/acceptor" evidence="6">
    <location>
        <position position="96"/>
    </location>
</feature>
<feature type="binding site" evidence="8">
    <location>
        <begin position="239"/>
        <end position="240"/>
    </location>
    <ligand>
        <name>NAD(+)</name>
        <dbReference type="ChEBI" id="CHEBI:57540"/>
    </ligand>
</feature>
<feature type="binding site" evidence="8">
    <location>
        <position position="220"/>
    </location>
    <ligand>
        <name>NAD(+)</name>
        <dbReference type="ChEBI" id="CHEBI:57540"/>
    </ligand>
</feature>
<evidence type="ECO:0000256" key="8">
    <source>
        <dbReference type="PIRSR" id="PIRSR000183-3"/>
    </source>
</evidence>
<dbReference type="GO" id="GO:0000166">
    <property type="term" value="F:nucleotide binding"/>
    <property type="evidence" value="ECO:0007669"/>
    <property type="project" value="UniProtKB-KW"/>
</dbReference>
<dbReference type="PIRSF" id="PIRSF000183">
    <property type="entry name" value="Alanine_dh"/>
    <property type="match status" value="1"/>
</dbReference>
<dbReference type="InterPro" id="IPR007886">
    <property type="entry name" value="AlaDH/PNT_N"/>
</dbReference>
<comment type="similarity">
    <text evidence="1 5">Belongs to the AlaDH/PNT family.</text>
</comment>
<feature type="domain" description="Alanine dehydrogenase/pyridine nucleotide transhydrogenase N-terminal" evidence="10">
    <location>
        <begin position="4"/>
        <end position="137"/>
    </location>
</feature>
<dbReference type="AlphaFoldDB" id="A0A517YJL7"/>
<feature type="binding site" evidence="8">
    <location>
        <begin position="298"/>
        <end position="301"/>
    </location>
    <ligand>
        <name>NAD(+)</name>
        <dbReference type="ChEBI" id="CHEBI:57540"/>
    </ligand>
</feature>
<dbReference type="EMBL" id="CP036274">
    <property type="protein sequence ID" value="QDU30419.1"/>
    <property type="molecule type" value="Genomic_DNA"/>
</dbReference>
<comment type="catalytic activity">
    <reaction evidence="5">
        <text>L-alanine + NAD(+) + H2O = pyruvate + NH4(+) + NADH + H(+)</text>
        <dbReference type="Rhea" id="RHEA:18405"/>
        <dbReference type="ChEBI" id="CHEBI:15361"/>
        <dbReference type="ChEBI" id="CHEBI:15377"/>
        <dbReference type="ChEBI" id="CHEBI:15378"/>
        <dbReference type="ChEBI" id="CHEBI:28938"/>
        <dbReference type="ChEBI" id="CHEBI:57540"/>
        <dbReference type="ChEBI" id="CHEBI:57945"/>
        <dbReference type="ChEBI" id="CHEBI:57972"/>
        <dbReference type="EC" id="1.4.1.1"/>
    </reaction>
</comment>
<dbReference type="GO" id="GO:0042853">
    <property type="term" value="P:L-alanine catabolic process"/>
    <property type="evidence" value="ECO:0007669"/>
    <property type="project" value="InterPro"/>
</dbReference>
<dbReference type="PANTHER" id="PTHR42795:SF1">
    <property type="entry name" value="ALANINE DEHYDROGENASE"/>
    <property type="match status" value="1"/>
</dbReference>
<protein>
    <recommendedName>
        <fullName evidence="2 5">Alanine dehydrogenase</fullName>
        <ecNumber evidence="2 5">1.4.1.1</ecNumber>
    </recommendedName>
</protein>
<dbReference type="Proteomes" id="UP000315017">
    <property type="component" value="Chromosome"/>
</dbReference>
<feature type="binding site" evidence="8">
    <location>
        <position position="203"/>
    </location>
    <ligand>
        <name>NAD(+)</name>
        <dbReference type="ChEBI" id="CHEBI:57540"/>
    </ligand>
</feature>
<evidence type="ECO:0000256" key="5">
    <source>
        <dbReference type="PIRNR" id="PIRNR000183"/>
    </source>
</evidence>
<dbReference type="GO" id="GO:0000286">
    <property type="term" value="F:alanine dehydrogenase activity"/>
    <property type="evidence" value="ECO:0007669"/>
    <property type="project" value="UniProtKB-UniRule"/>
</dbReference>
<proteinExistence type="inferred from homology"/>
<dbReference type="InterPro" id="IPR007698">
    <property type="entry name" value="AlaDH/PNT_NAD(H)-bd"/>
</dbReference>
<accession>A0A517YJL7</accession>
<evidence type="ECO:0000313" key="12">
    <source>
        <dbReference type="Proteomes" id="UP000315017"/>
    </source>
</evidence>
<evidence type="ECO:0000256" key="1">
    <source>
        <dbReference type="ARBA" id="ARBA00005689"/>
    </source>
</evidence>
<gene>
    <name evidence="11" type="primary">ald</name>
    <name evidence="11" type="ORF">ETAA8_55590</name>
</gene>
<dbReference type="Gene3D" id="3.40.50.720">
    <property type="entry name" value="NAD(P)-binding Rossmann-like Domain"/>
    <property type="match status" value="2"/>
</dbReference>
<evidence type="ECO:0000259" key="10">
    <source>
        <dbReference type="SMART" id="SM01003"/>
    </source>
</evidence>
<dbReference type="SMART" id="SM01003">
    <property type="entry name" value="AlaDh_PNT_N"/>
    <property type="match status" value="1"/>
</dbReference>
<dbReference type="RefSeq" id="WP_145095842.1">
    <property type="nucleotide sequence ID" value="NZ_CP036274.1"/>
</dbReference>
<dbReference type="EC" id="1.4.1.1" evidence="2 5"/>
<dbReference type="KEGG" id="aagg:ETAA8_55590"/>
<keyword evidence="12" id="KW-1185">Reference proteome</keyword>
<dbReference type="CDD" id="cd05305">
    <property type="entry name" value="L-AlaDH"/>
    <property type="match status" value="1"/>
</dbReference>
<feature type="binding site" evidence="8">
    <location>
        <begin position="267"/>
        <end position="270"/>
    </location>
    <ligand>
        <name>NAD(+)</name>
        <dbReference type="ChEBI" id="CHEBI:57540"/>
    </ligand>
</feature>
<evidence type="ECO:0000313" key="11">
    <source>
        <dbReference type="EMBL" id="QDU30419.1"/>
    </source>
</evidence>
<sequence>MIVGVPREIKRDEYRVAMLPVGVDELVRAGHQVLFEAGAGLGSGITDAEYQEQGARIVPTAADVFGQAELIVKVKEPLPQEWPLIRPGQALFTYFHFAASRELTDAMLASGATCLAYETLRDPQGRLPLLTPMSEVAGRMSIQEGAKYLEKPQMGRGILLAGVPGVAPAHITILGGGIVGANAAKIAAGFQADIAILDVNMDRLRYLDDIMPPNVNVLYSDRHTIRAQLKLADLVIGAVLIPGARAPKLVTRQDLKVMKPGSVIIDVAIDQGGCIETSRPTTHSDPTYMDEDVLHYCVTNMPGAVGRTSTFALCNVTLPWVMQLAERGIDDACQELPPLATAVNIRRGQVTYRAVAETFGLPFAN</sequence>
<feature type="active site" description="Proton donor/acceptor" evidence="6">
    <location>
        <position position="270"/>
    </location>
</feature>
<dbReference type="InterPro" id="IPR008141">
    <property type="entry name" value="Ala_DH"/>
</dbReference>
<feature type="binding site" evidence="8">
    <location>
        <position position="198"/>
    </location>
    <ligand>
        <name>NAD(+)</name>
        <dbReference type="ChEBI" id="CHEBI:57540"/>
    </ligand>
</feature>
<feature type="binding site" evidence="8">
    <location>
        <position position="279"/>
    </location>
    <ligand>
        <name>NAD(+)</name>
        <dbReference type="ChEBI" id="CHEBI:57540"/>
    </ligand>
</feature>
<keyword evidence="8" id="KW-0547">Nucleotide-binding</keyword>
<dbReference type="SUPFAM" id="SSF51735">
    <property type="entry name" value="NAD(P)-binding Rossmann-fold domains"/>
    <property type="match status" value="1"/>
</dbReference>
<dbReference type="SUPFAM" id="SSF52283">
    <property type="entry name" value="Formate/glycerate dehydrogenase catalytic domain-like"/>
    <property type="match status" value="1"/>
</dbReference>
<feature type="binding site" evidence="8">
    <location>
        <position position="134"/>
    </location>
    <ligand>
        <name>NAD(+)</name>
        <dbReference type="ChEBI" id="CHEBI:57540"/>
    </ligand>
</feature>
<feature type="binding site" evidence="7">
    <location>
        <position position="15"/>
    </location>
    <ligand>
        <name>substrate</name>
    </ligand>
</feature>
<keyword evidence="3 5" id="KW-0560">Oxidoreductase</keyword>
<dbReference type="Pfam" id="PF05222">
    <property type="entry name" value="AlaDh_PNT_N"/>
    <property type="match status" value="1"/>
</dbReference>
<evidence type="ECO:0000256" key="7">
    <source>
        <dbReference type="PIRSR" id="PIRSR000183-2"/>
    </source>
</evidence>
<evidence type="ECO:0000256" key="4">
    <source>
        <dbReference type="ARBA" id="ARBA00023027"/>
    </source>
</evidence>
<reference evidence="11 12" key="1">
    <citation type="submission" date="2019-02" db="EMBL/GenBank/DDBJ databases">
        <title>Deep-cultivation of Planctomycetes and their phenomic and genomic characterization uncovers novel biology.</title>
        <authorList>
            <person name="Wiegand S."/>
            <person name="Jogler M."/>
            <person name="Boedeker C."/>
            <person name="Pinto D."/>
            <person name="Vollmers J."/>
            <person name="Rivas-Marin E."/>
            <person name="Kohn T."/>
            <person name="Peeters S.H."/>
            <person name="Heuer A."/>
            <person name="Rast P."/>
            <person name="Oberbeckmann S."/>
            <person name="Bunk B."/>
            <person name="Jeske O."/>
            <person name="Meyerdierks A."/>
            <person name="Storesund J.E."/>
            <person name="Kallscheuer N."/>
            <person name="Luecker S."/>
            <person name="Lage O.M."/>
            <person name="Pohl T."/>
            <person name="Merkel B.J."/>
            <person name="Hornburger P."/>
            <person name="Mueller R.-W."/>
            <person name="Bruemmer F."/>
            <person name="Labrenz M."/>
            <person name="Spormann A.M."/>
            <person name="Op den Camp H."/>
            <person name="Overmann J."/>
            <person name="Amann R."/>
            <person name="Jetten M.S.M."/>
            <person name="Mascher T."/>
            <person name="Medema M.H."/>
            <person name="Devos D.P."/>
            <person name="Kaster A.-K."/>
            <person name="Ovreas L."/>
            <person name="Rohde M."/>
            <person name="Galperin M.Y."/>
            <person name="Jogler C."/>
        </authorList>
    </citation>
    <scope>NUCLEOTIDE SEQUENCE [LARGE SCALE GENOMIC DNA]</scope>
    <source>
        <strain evidence="11 12">ETA_A8</strain>
    </source>
</reference>
<dbReference type="Pfam" id="PF01262">
    <property type="entry name" value="AlaDh_PNT_C"/>
    <property type="match status" value="1"/>
</dbReference>
<dbReference type="OrthoDB" id="9804592at2"/>
<dbReference type="SMART" id="SM01002">
    <property type="entry name" value="AlaDh_PNT_C"/>
    <property type="match status" value="1"/>
</dbReference>
<name>A0A517YJL7_9BACT</name>
<feature type="binding site" evidence="7">
    <location>
        <position position="75"/>
    </location>
    <ligand>
        <name>substrate</name>
    </ligand>
</feature>
<evidence type="ECO:0000256" key="2">
    <source>
        <dbReference type="ARBA" id="ARBA00012897"/>
    </source>
</evidence>
<evidence type="ECO:0000256" key="3">
    <source>
        <dbReference type="ARBA" id="ARBA00023002"/>
    </source>
</evidence>
<feature type="domain" description="Alanine dehydrogenase/pyridine nucleotide transhydrogenase NAD(H)-binding" evidence="9">
    <location>
        <begin position="149"/>
        <end position="297"/>
    </location>
</feature>
<dbReference type="NCBIfam" id="TIGR00518">
    <property type="entry name" value="alaDH"/>
    <property type="match status" value="1"/>
</dbReference>
<organism evidence="11 12">
    <name type="scientific">Anatilimnocola aggregata</name>
    <dbReference type="NCBI Taxonomy" id="2528021"/>
    <lineage>
        <taxon>Bacteria</taxon>
        <taxon>Pseudomonadati</taxon>
        <taxon>Planctomycetota</taxon>
        <taxon>Planctomycetia</taxon>
        <taxon>Pirellulales</taxon>
        <taxon>Pirellulaceae</taxon>
        <taxon>Anatilimnocola</taxon>
    </lineage>
</organism>
<evidence type="ECO:0000256" key="6">
    <source>
        <dbReference type="PIRSR" id="PIRSR000183-1"/>
    </source>
</evidence>
<dbReference type="InterPro" id="IPR036291">
    <property type="entry name" value="NAD(P)-bd_dom_sf"/>
</dbReference>